<sequence length="49" mass="5665">MTPSMIFMPLRKAFWHLLIRLSIKGSTLIVRVLVIHLHTQLSKHIGLNC</sequence>
<evidence type="ECO:0000256" key="1">
    <source>
        <dbReference type="SAM" id="Phobius"/>
    </source>
</evidence>
<reference evidence="2" key="2">
    <citation type="journal article" date="2015" name="Data Brief">
        <title>Shoot transcriptome of the giant reed, Arundo donax.</title>
        <authorList>
            <person name="Barrero R.A."/>
            <person name="Guerrero F.D."/>
            <person name="Moolhuijzen P."/>
            <person name="Goolsby J.A."/>
            <person name="Tidwell J."/>
            <person name="Bellgard S.E."/>
            <person name="Bellgard M.I."/>
        </authorList>
    </citation>
    <scope>NUCLEOTIDE SEQUENCE</scope>
    <source>
        <tissue evidence="2">Shoot tissue taken approximately 20 cm above the soil surface</tissue>
    </source>
</reference>
<evidence type="ECO:0000313" key="2">
    <source>
        <dbReference type="EMBL" id="JAD57299.1"/>
    </source>
</evidence>
<keyword evidence="1" id="KW-0472">Membrane</keyword>
<reference evidence="2" key="1">
    <citation type="submission" date="2014-09" db="EMBL/GenBank/DDBJ databases">
        <authorList>
            <person name="Magalhaes I.L.F."/>
            <person name="Oliveira U."/>
            <person name="Santos F.R."/>
            <person name="Vidigal T.H.D.A."/>
            <person name="Brescovit A.D."/>
            <person name="Santos A.J."/>
        </authorList>
    </citation>
    <scope>NUCLEOTIDE SEQUENCE</scope>
    <source>
        <tissue evidence="2">Shoot tissue taken approximately 20 cm above the soil surface</tissue>
    </source>
</reference>
<accession>A0A0A9AZW6</accession>
<dbReference type="EMBL" id="GBRH01240596">
    <property type="protein sequence ID" value="JAD57299.1"/>
    <property type="molecule type" value="Transcribed_RNA"/>
</dbReference>
<dbReference type="AlphaFoldDB" id="A0A0A9AZW6"/>
<name>A0A0A9AZW6_ARUDO</name>
<protein>
    <submittedName>
        <fullName evidence="2">Uncharacterized protein</fullName>
    </submittedName>
</protein>
<organism evidence="2">
    <name type="scientific">Arundo donax</name>
    <name type="common">Giant reed</name>
    <name type="synonym">Donax arundinaceus</name>
    <dbReference type="NCBI Taxonomy" id="35708"/>
    <lineage>
        <taxon>Eukaryota</taxon>
        <taxon>Viridiplantae</taxon>
        <taxon>Streptophyta</taxon>
        <taxon>Embryophyta</taxon>
        <taxon>Tracheophyta</taxon>
        <taxon>Spermatophyta</taxon>
        <taxon>Magnoliopsida</taxon>
        <taxon>Liliopsida</taxon>
        <taxon>Poales</taxon>
        <taxon>Poaceae</taxon>
        <taxon>PACMAD clade</taxon>
        <taxon>Arundinoideae</taxon>
        <taxon>Arundineae</taxon>
        <taxon>Arundo</taxon>
    </lineage>
</organism>
<feature type="transmembrane region" description="Helical" evidence="1">
    <location>
        <begin position="13"/>
        <end position="34"/>
    </location>
</feature>
<keyword evidence="1" id="KW-0812">Transmembrane</keyword>
<keyword evidence="1" id="KW-1133">Transmembrane helix</keyword>
<proteinExistence type="predicted"/>